<dbReference type="PIR" id="H82816">
    <property type="entry name" value="H82816"/>
</dbReference>
<protein>
    <submittedName>
        <fullName evidence="1">Uncharacterized protein</fullName>
    </submittedName>
</protein>
<accession>Q9PGF1</accession>
<sequence length="74" mass="8719">MYASHLQWHRSLRIGSKGIRTSDLNLYQSSCVYESLKRTHYPQAAIFCNQWKIAVLFMTPDHPMNVLRNRPGRQ</sequence>
<name>Q9PGF1_XYLFA</name>
<dbReference type="HOGENOM" id="CLU_2687015_0_0_6"/>
<dbReference type="Proteomes" id="UP000000812">
    <property type="component" value="Chromosome"/>
</dbReference>
<dbReference type="KEGG" id="xfa:XF_0351"/>
<organism evidence="1 2">
    <name type="scientific">Xylella fastidiosa (strain 9a5c)</name>
    <dbReference type="NCBI Taxonomy" id="160492"/>
    <lineage>
        <taxon>Bacteria</taxon>
        <taxon>Pseudomonadati</taxon>
        <taxon>Pseudomonadota</taxon>
        <taxon>Gammaproteobacteria</taxon>
        <taxon>Lysobacterales</taxon>
        <taxon>Lysobacteraceae</taxon>
        <taxon>Xylella</taxon>
    </lineage>
</organism>
<reference evidence="1 2" key="1">
    <citation type="journal article" date="2000" name="Nature">
        <title>The genome sequence of the plant pathogen Xylella fastidiosa.</title>
        <authorList>
            <person name="Simpson A.J."/>
            <person name="Reinach F.C."/>
            <person name="Arruda P."/>
            <person name="Abreu F.A."/>
            <person name="Acencio M."/>
            <person name="Alvarenga R."/>
            <person name="Alves L.M."/>
            <person name="Araya J.E."/>
            <person name="Baia G.S."/>
            <person name="Baptista C.S."/>
            <person name="Barros M.H."/>
            <person name="Bonaccorsi E.D."/>
            <person name="Bordin S."/>
            <person name="Bove J.M."/>
            <person name="Briones M.R."/>
            <person name="Bueno M.R."/>
            <person name="Camargo A.A."/>
            <person name="Camargo L.E."/>
            <person name="Carraro D.M."/>
            <person name="Carrer H."/>
            <person name="Colauto N.B."/>
            <person name="Colombo C."/>
            <person name="Costa F.F."/>
            <person name="Costa M.C."/>
            <person name="Costa-Neto C.M."/>
            <person name="Coutinho L.L."/>
            <person name="Cristofani M."/>
            <person name="Dias-Neto E."/>
            <person name="Docena C."/>
            <person name="El-Dorry H."/>
            <person name="Facincani A.P."/>
            <person name="Ferreira A.J."/>
            <person name="Ferreira V.C."/>
            <person name="Ferro J.A."/>
            <person name="Fraga J.S."/>
            <person name="Franca S.C."/>
            <person name="Franco M.C."/>
            <person name="Frohme M."/>
            <person name="Furlan L.R."/>
            <person name="Garnier M."/>
            <person name="Goldman G.H."/>
            <person name="Goldman M.H."/>
            <person name="Gomes S.L."/>
            <person name="Gruber A."/>
            <person name="Ho P.L."/>
            <person name="Hoheisel J.D."/>
            <person name="Junqueira M.L."/>
            <person name="Kemper E.L."/>
            <person name="Kitajima J.P."/>
            <person name="Krieger J.E."/>
            <person name="Kuramae E.E."/>
            <person name="Laigret F."/>
            <person name="Lambais M.R."/>
            <person name="Leite L.C."/>
            <person name="Lemos E.G."/>
            <person name="Lemos M.V."/>
            <person name="Lopes S.A."/>
            <person name="Lopes C.R."/>
            <person name="Machado J.A."/>
            <person name="Machado M.A."/>
            <person name="Madeira A.M."/>
            <person name="Madeira H.M."/>
            <person name="Marino C.L."/>
            <person name="Marques M.V."/>
            <person name="Martins E.A."/>
            <person name="Martins E.M."/>
            <person name="Matsukuma A.Y."/>
            <person name="Menck C.F."/>
            <person name="Miracca E.C."/>
            <person name="Miyaki C.Y."/>
            <person name="Monteriro-Vitorello C.B."/>
            <person name="Moon D.H."/>
            <person name="Nagai M.A."/>
            <person name="Nascimento A.L."/>
            <person name="Netto L.E."/>
            <person name="Nhani A.Jr."/>
            <person name="Nobrega F.G."/>
            <person name="Nunes L.R."/>
            <person name="Oliveira M.A."/>
            <person name="de Oliveira M.C."/>
            <person name="de Oliveira R.C."/>
            <person name="Palmieri D.A."/>
            <person name="Paris A."/>
            <person name="Peixoto B.R."/>
            <person name="Pereira G.A."/>
            <person name="Pereira H.A.Jr."/>
            <person name="Pesquero J.B."/>
            <person name="Quaggio R.B."/>
            <person name="Roberto P.G."/>
            <person name="Rodrigues V."/>
            <person name="de M Rosa A.J."/>
            <person name="de Rosa V.E.Jr."/>
            <person name="de Sa R.G."/>
            <person name="Santelli R.V."/>
            <person name="Sawasaki H.E."/>
            <person name="da Silva A.C."/>
            <person name="da Silva A.M."/>
            <person name="da Silva F.R."/>
            <person name="da Silva W.A.Jr."/>
            <person name="da Silveira J.F."/>
            <person name="Silvestri M.L."/>
            <person name="Siqueira W.J."/>
            <person name="de Souza A.A."/>
            <person name="de Souza A.P."/>
            <person name="Terenzi M.F."/>
            <person name="Truffi D."/>
            <person name="Tsai S.M."/>
            <person name="Tsuhako M.H."/>
            <person name="Vallada H."/>
            <person name="Van Sluys M.A."/>
            <person name="Verjovski-Almeida S."/>
            <person name="Vettore A.L."/>
            <person name="Zago M.A."/>
            <person name="Zatz M."/>
            <person name="Meidanis J."/>
            <person name="Setubal J.C."/>
        </authorList>
    </citation>
    <scope>NUCLEOTIDE SEQUENCE [LARGE SCALE GENOMIC DNA]</scope>
    <source>
        <strain evidence="1 2">9a5c</strain>
    </source>
</reference>
<evidence type="ECO:0000313" key="1">
    <source>
        <dbReference type="EMBL" id="AAF83161.1"/>
    </source>
</evidence>
<dbReference type="EMBL" id="AE003849">
    <property type="protein sequence ID" value="AAF83161.1"/>
    <property type="molecule type" value="Genomic_DNA"/>
</dbReference>
<proteinExistence type="predicted"/>
<evidence type="ECO:0000313" key="2">
    <source>
        <dbReference type="Proteomes" id="UP000000812"/>
    </source>
</evidence>
<gene>
    <name evidence="1" type="ordered locus">XF_0351</name>
</gene>
<dbReference type="AlphaFoldDB" id="Q9PGF1"/>